<dbReference type="OMA" id="RFRAGPY"/>
<name>A5DE76_PICGU</name>
<dbReference type="OrthoDB" id="63533at2759"/>
<dbReference type="InterPro" id="IPR001806">
    <property type="entry name" value="Small_GTPase"/>
</dbReference>
<dbReference type="PRINTS" id="PR00449">
    <property type="entry name" value="RASTRNSFRMNG"/>
</dbReference>
<keyword evidence="3" id="KW-1185">Reference proteome</keyword>
<dbReference type="GO" id="GO:0003924">
    <property type="term" value="F:GTPase activity"/>
    <property type="evidence" value="ECO:0007669"/>
    <property type="project" value="InterPro"/>
</dbReference>
<dbReference type="InterPro" id="IPR027417">
    <property type="entry name" value="P-loop_NTPase"/>
</dbReference>
<dbReference type="PROSITE" id="PS51421">
    <property type="entry name" value="RAS"/>
    <property type="match status" value="1"/>
</dbReference>
<dbReference type="GeneID" id="5128413"/>
<accession>A5DE76</accession>
<sequence length="202" mass="22884">MVPSPGYKIVLLGDSSVGKTSLVHRFTNGSFNENTANTIGAAFITKNFPLSNDPNRHVKLEIWDTAGQERYRSLTPMYYRSARVALVCFDMSDIQSSFERVRYWVDQMELNSSETEKKVIVVGNKSDMYKESDSNELATIEAYCEEHQLQLFQCSAKDGKGVTELFTYIVDKIDDSFFHEAHDQTDGRQRITLSSVSSSKCC</sequence>
<dbReference type="STRING" id="294746.A5DE76"/>
<dbReference type="eggNOG" id="KOG0092">
    <property type="taxonomic scope" value="Eukaryota"/>
</dbReference>
<protein>
    <submittedName>
        <fullName evidence="2">Uncharacterized protein</fullName>
    </submittedName>
</protein>
<dbReference type="PANTHER" id="PTHR47978">
    <property type="match status" value="1"/>
</dbReference>
<evidence type="ECO:0000256" key="1">
    <source>
        <dbReference type="ARBA" id="ARBA00022741"/>
    </source>
</evidence>
<dbReference type="Gene3D" id="3.40.50.300">
    <property type="entry name" value="P-loop containing nucleotide triphosphate hydrolases"/>
    <property type="match status" value="1"/>
</dbReference>
<dbReference type="PROSITE" id="PS51419">
    <property type="entry name" value="RAB"/>
    <property type="match status" value="1"/>
</dbReference>
<dbReference type="HOGENOM" id="CLU_041217_10_2_1"/>
<dbReference type="NCBIfam" id="TIGR00231">
    <property type="entry name" value="small_GTP"/>
    <property type="match status" value="1"/>
</dbReference>
<gene>
    <name evidence="2" type="ORF">PGUG_01577</name>
</gene>
<proteinExistence type="predicted"/>
<organism evidence="2 3">
    <name type="scientific">Meyerozyma guilliermondii (strain ATCC 6260 / CBS 566 / DSM 6381 / JCM 1539 / NBRC 10279 / NRRL Y-324)</name>
    <name type="common">Yeast</name>
    <name type="synonym">Candida guilliermondii</name>
    <dbReference type="NCBI Taxonomy" id="294746"/>
    <lineage>
        <taxon>Eukaryota</taxon>
        <taxon>Fungi</taxon>
        <taxon>Dikarya</taxon>
        <taxon>Ascomycota</taxon>
        <taxon>Saccharomycotina</taxon>
        <taxon>Pichiomycetes</taxon>
        <taxon>Debaryomycetaceae</taxon>
        <taxon>Meyerozyma</taxon>
    </lineage>
</organism>
<dbReference type="PROSITE" id="PS51420">
    <property type="entry name" value="RHO"/>
    <property type="match status" value="1"/>
</dbReference>
<dbReference type="InterPro" id="IPR005225">
    <property type="entry name" value="Small_GTP-bd"/>
</dbReference>
<dbReference type="SMART" id="SM00173">
    <property type="entry name" value="RAS"/>
    <property type="match status" value="1"/>
</dbReference>
<dbReference type="InParanoid" id="A5DE76"/>
<dbReference type="RefSeq" id="XP_001485906.1">
    <property type="nucleotide sequence ID" value="XM_001485856.1"/>
</dbReference>
<dbReference type="PROSITE" id="PS51417">
    <property type="entry name" value="ARF"/>
    <property type="match status" value="1"/>
</dbReference>
<dbReference type="KEGG" id="pgu:PGUG_01577"/>
<evidence type="ECO:0000313" key="3">
    <source>
        <dbReference type="Proteomes" id="UP000001997"/>
    </source>
</evidence>
<reference evidence="2 3" key="1">
    <citation type="journal article" date="2009" name="Nature">
        <title>Evolution of pathogenicity and sexual reproduction in eight Candida genomes.</title>
        <authorList>
            <person name="Butler G."/>
            <person name="Rasmussen M.D."/>
            <person name="Lin M.F."/>
            <person name="Santos M.A."/>
            <person name="Sakthikumar S."/>
            <person name="Munro C.A."/>
            <person name="Rheinbay E."/>
            <person name="Grabherr M."/>
            <person name="Forche A."/>
            <person name="Reedy J.L."/>
            <person name="Agrafioti I."/>
            <person name="Arnaud M.B."/>
            <person name="Bates S."/>
            <person name="Brown A.J."/>
            <person name="Brunke S."/>
            <person name="Costanzo M.C."/>
            <person name="Fitzpatrick D.A."/>
            <person name="de Groot P.W."/>
            <person name="Harris D."/>
            <person name="Hoyer L.L."/>
            <person name="Hube B."/>
            <person name="Klis F.M."/>
            <person name="Kodira C."/>
            <person name="Lennard N."/>
            <person name="Logue M.E."/>
            <person name="Martin R."/>
            <person name="Neiman A.M."/>
            <person name="Nikolaou E."/>
            <person name="Quail M.A."/>
            <person name="Quinn J."/>
            <person name="Santos M.C."/>
            <person name="Schmitzberger F.F."/>
            <person name="Sherlock G."/>
            <person name="Shah P."/>
            <person name="Silverstein K.A."/>
            <person name="Skrzypek M.S."/>
            <person name="Soll D."/>
            <person name="Staggs R."/>
            <person name="Stansfield I."/>
            <person name="Stumpf M.P."/>
            <person name="Sudbery P.E."/>
            <person name="Srikantha T."/>
            <person name="Zeng Q."/>
            <person name="Berman J."/>
            <person name="Berriman M."/>
            <person name="Heitman J."/>
            <person name="Gow N.A."/>
            <person name="Lorenz M.C."/>
            <person name="Birren B.W."/>
            <person name="Kellis M."/>
            <person name="Cuomo C.A."/>
        </authorList>
    </citation>
    <scope>NUCLEOTIDE SEQUENCE [LARGE SCALE GENOMIC DNA]</scope>
    <source>
        <strain evidence="3">ATCC 6260 / CBS 566 / DSM 6381 / JCM 1539 / NBRC 10279 / NRRL Y-324</strain>
    </source>
</reference>
<dbReference type="Proteomes" id="UP000001997">
    <property type="component" value="Unassembled WGS sequence"/>
</dbReference>
<dbReference type="FunFam" id="3.40.50.300:FF:000808">
    <property type="entry name" value="Small GTP-binding protein, putative"/>
    <property type="match status" value="1"/>
</dbReference>
<dbReference type="Pfam" id="PF00071">
    <property type="entry name" value="Ras"/>
    <property type="match status" value="1"/>
</dbReference>
<keyword evidence="1" id="KW-0547">Nucleotide-binding</keyword>
<dbReference type="AlphaFoldDB" id="A5DE76"/>
<dbReference type="SMART" id="SM00175">
    <property type="entry name" value="RAB"/>
    <property type="match status" value="1"/>
</dbReference>
<evidence type="ECO:0000313" key="2">
    <source>
        <dbReference type="EMBL" id="EDK37479.1"/>
    </source>
</evidence>
<dbReference type="GO" id="GO:0005525">
    <property type="term" value="F:GTP binding"/>
    <property type="evidence" value="ECO:0007669"/>
    <property type="project" value="InterPro"/>
</dbReference>
<dbReference type="SUPFAM" id="SSF52540">
    <property type="entry name" value="P-loop containing nucleoside triphosphate hydrolases"/>
    <property type="match status" value="1"/>
</dbReference>
<dbReference type="SMART" id="SM00174">
    <property type="entry name" value="RHO"/>
    <property type="match status" value="1"/>
</dbReference>
<dbReference type="EMBL" id="CH408156">
    <property type="protein sequence ID" value="EDK37479.1"/>
    <property type="molecule type" value="Genomic_DNA"/>
</dbReference>